<name>A0ACC0B6M9_CATRO</name>
<gene>
    <name evidence="1" type="ORF">M9H77_18080</name>
</gene>
<reference evidence="2" key="1">
    <citation type="journal article" date="2023" name="Nat. Plants">
        <title>Single-cell RNA sequencing provides a high-resolution roadmap for understanding the multicellular compartmentation of specialized metabolism.</title>
        <authorList>
            <person name="Sun S."/>
            <person name="Shen X."/>
            <person name="Li Y."/>
            <person name="Li Y."/>
            <person name="Wang S."/>
            <person name="Li R."/>
            <person name="Zhang H."/>
            <person name="Shen G."/>
            <person name="Guo B."/>
            <person name="Wei J."/>
            <person name="Xu J."/>
            <person name="St-Pierre B."/>
            <person name="Chen S."/>
            <person name="Sun C."/>
        </authorList>
    </citation>
    <scope>NUCLEOTIDE SEQUENCE [LARGE SCALE GENOMIC DNA]</scope>
</reference>
<proteinExistence type="predicted"/>
<organism evidence="1 2">
    <name type="scientific">Catharanthus roseus</name>
    <name type="common">Madagascar periwinkle</name>
    <name type="synonym">Vinca rosea</name>
    <dbReference type="NCBI Taxonomy" id="4058"/>
    <lineage>
        <taxon>Eukaryota</taxon>
        <taxon>Viridiplantae</taxon>
        <taxon>Streptophyta</taxon>
        <taxon>Embryophyta</taxon>
        <taxon>Tracheophyta</taxon>
        <taxon>Spermatophyta</taxon>
        <taxon>Magnoliopsida</taxon>
        <taxon>eudicotyledons</taxon>
        <taxon>Gunneridae</taxon>
        <taxon>Pentapetalae</taxon>
        <taxon>asterids</taxon>
        <taxon>lamiids</taxon>
        <taxon>Gentianales</taxon>
        <taxon>Apocynaceae</taxon>
        <taxon>Rauvolfioideae</taxon>
        <taxon>Vinceae</taxon>
        <taxon>Catharanthinae</taxon>
        <taxon>Catharanthus</taxon>
    </lineage>
</organism>
<dbReference type="EMBL" id="CM044704">
    <property type="protein sequence ID" value="KAI5668227.1"/>
    <property type="molecule type" value="Genomic_DNA"/>
</dbReference>
<accession>A0ACC0B6M9</accession>
<sequence>MDSLIFQIGGLKGPSLRNVSEKDPPWAKKICRSGASGGGARGEEEAAHSPPESVPNCCHLGKCFDPRYIDNLSERVEEMFEVRAEELRKILVELGLVSIATAVMHYYSRGRGTISDAWEKKKHRRKMKPPRLVNSWSRTHVLSELGRPASYTTKYFGCELGAQSKFDEKTGTLHVHGAHDTAKLTTLLENFIKKYVQCYGCGNPETENPPEQKKRSKDTKAMRRAEKEHRCWMLRCSFFKALMVRIGDIMPSKWVARAHGMVASK</sequence>
<protein>
    <submittedName>
        <fullName evidence="1">Uncharacterized protein</fullName>
    </submittedName>
</protein>
<evidence type="ECO:0000313" key="2">
    <source>
        <dbReference type="Proteomes" id="UP001060085"/>
    </source>
</evidence>
<evidence type="ECO:0000313" key="1">
    <source>
        <dbReference type="EMBL" id="KAI5668227.1"/>
    </source>
</evidence>
<keyword evidence="2" id="KW-1185">Reference proteome</keyword>
<comment type="caution">
    <text evidence="1">The sequence shown here is derived from an EMBL/GenBank/DDBJ whole genome shotgun (WGS) entry which is preliminary data.</text>
</comment>
<dbReference type="Proteomes" id="UP001060085">
    <property type="component" value="Linkage Group LG04"/>
</dbReference>